<dbReference type="EC" id="2.7.13.3" evidence="3"/>
<evidence type="ECO:0000256" key="2">
    <source>
        <dbReference type="ARBA" id="ARBA00004429"/>
    </source>
</evidence>
<evidence type="ECO:0000256" key="3">
    <source>
        <dbReference type="ARBA" id="ARBA00012438"/>
    </source>
</evidence>
<feature type="modified residue" description="Phosphohistidine" evidence="14">
    <location>
        <position position="1157"/>
    </location>
</feature>
<evidence type="ECO:0000256" key="8">
    <source>
        <dbReference type="ARBA" id="ARBA00022692"/>
    </source>
</evidence>
<keyword evidence="5" id="KW-0997">Cell inner membrane</keyword>
<dbReference type="GO" id="GO:0009927">
    <property type="term" value="F:histidine phosphotransfer kinase activity"/>
    <property type="evidence" value="ECO:0007669"/>
    <property type="project" value="TreeGrafter"/>
</dbReference>
<dbReference type="Gene3D" id="1.20.120.160">
    <property type="entry name" value="HPT domain"/>
    <property type="match status" value="1"/>
</dbReference>
<dbReference type="PRINTS" id="PR00344">
    <property type="entry name" value="BCTRLSENSOR"/>
</dbReference>
<evidence type="ECO:0000256" key="13">
    <source>
        <dbReference type="ARBA" id="ARBA00023136"/>
    </source>
</evidence>
<evidence type="ECO:0000256" key="6">
    <source>
        <dbReference type="ARBA" id="ARBA00022553"/>
    </source>
</evidence>
<evidence type="ECO:0000259" key="17">
    <source>
        <dbReference type="PROSITE" id="PS50109"/>
    </source>
</evidence>
<dbReference type="PROSITE" id="PS50894">
    <property type="entry name" value="HPT"/>
    <property type="match status" value="1"/>
</dbReference>
<dbReference type="InterPro" id="IPR001789">
    <property type="entry name" value="Sig_transdc_resp-reg_receiver"/>
</dbReference>
<dbReference type="SUPFAM" id="SSF52172">
    <property type="entry name" value="CheY-like"/>
    <property type="match status" value="1"/>
</dbReference>
<feature type="domain" description="Response regulatory" evidence="18">
    <location>
        <begin position="970"/>
        <end position="1090"/>
    </location>
</feature>
<dbReference type="EMBL" id="CP038437">
    <property type="protein sequence ID" value="QEM80409.2"/>
    <property type="molecule type" value="Genomic_DNA"/>
</dbReference>
<dbReference type="SMART" id="SM00062">
    <property type="entry name" value="PBPb"/>
    <property type="match status" value="2"/>
</dbReference>
<dbReference type="InterPro" id="IPR000700">
    <property type="entry name" value="PAS-assoc_C"/>
</dbReference>
<dbReference type="InterPro" id="IPR003594">
    <property type="entry name" value="HATPase_dom"/>
</dbReference>
<gene>
    <name evidence="21" type="ORF">E4T21_01690</name>
</gene>
<dbReference type="SUPFAM" id="SSF55785">
    <property type="entry name" value="PYP-like sensor domain (PAS domain)"/>
    <property type="match status" value="1"/>
</dbReference>
<evidence type="ECO:0000259" key="18">
    <source>
        <dbReference type="PROSITE" id="PS50110"/>
    </source>
</evidence>
<dbReference type="Pfam" id="PF02518">
    <property type="entry name" value="HATPase_c"/>
    <property type="match status" value="1"/>
</dbReference>
<dbReference type="PANTHER" id="PTHR43047:SF72">
    <property type="entry name" value="OSMOSENSING HISTIDINE PROTEIN KINASE SLN1"/>
    <property type="match status" value="1"/>
</dbReference>
<dbReference type="Proteomes" id="UP000324285">
    <property type="component" value="Chromosome"/>
</dbReference>
<keyword evidence="7" id="KW-0808">Transferase</keyword>
<reference evidence="21" key="1">
    <citation type="submission" date="2021-02" db="EMBL/GenBank/DDBJ databases">
        <title>Strain Y2R2, a novel species of the genus Halomonas.</title>
        <authorList>
            <person name="Huang H."/>
        </authorList>
    </citation>
    <scope>NUCLEOTIDE SEQUENCE</scope>
    <source>
        <strain evidence="21">Y2R2</strain>
    </source>
</reference>
<keyword evidence="12" id="KW-0902">Two-component regulatory system</keyword>
<name>A0A856QKI5_9GAMM</name>
<keyword evidence="9" id="KW-0418">Kinase</keyword>
<feature type="domain" description="Histidine kinase" evidence="17">
    <location>
        <begin position="730"/>
        <end position="948"/>
    </location>
</feature>
<dbReference type="Pfam" id="PF00497">
    <property type="entry name" value="SBP_bac_3"/>
    <property type="match status" value="1"/>
</dbReference>
<dbReference type="PROSITE" id="PS50110">
    <property type="entry name" value="RESPONSE_REGULATORY"/>
    <property type="match status" value="1"/>
</dbReference>
<keyword evidence="22" id="KW-1185">Reference proteome</keyword>
<dbReference type="SMART" id="SM00387">
    <property type="entry name" value="HATPase_c"/>
    <property type="match status" value="1"/>
</dbReference>
<accession>A0A856QKI5</accession>
<evidence type="ECO:0000256" key="5">
    <source>
        <dbReference type="ARBA" id="ARBA00022519"/>
    </source>
</evidence>
<dbReference type="InterPro" id="IPR036641">
    <property type="entry name" value="HPT_dom_sf"/>
</dbReference>
<dbReference type="Pfam" id="PF01627">
    <property type="entry name" value="Hpt"/>
    <property type="match status" value="1"/>
</dbReference>
<dbReference type="InterPro" id="IPR011006">
    <property type="entry name" value="CheY-like_superfamily"/>
</dbReference>
<feature type="transmembrane region" description="Helical" evidence="16">
    <location>
        <begin position="547"/>
        <end position="568"/>
    </location>
</feature>
<dbReference type="PROSITE" id="PS50109">
    <property type="entry name" value="HIS_KIN"/>
    <property type="match status" value="1"/>
</dbReference>
<dbReference type="InterPro" id="IPR001638">
    <property type="entry name" value="Solute-binding_3/MltF_N"/>
</dbReference>
<dbReference type="CDD" id="cd17546">
    <property type="entry name" value="REC_hyHK_CKI1_RcsC-like"/>
    <property type="match status" value="1"/>
</dbReference>
<dbReference type="Gene3D" id="3.30.565.10">
    <property type="entry name" value="Histidine kinase-like ATPase, C-terminal domain"/>
    <property type="match status" value="1"/>
</dbReference>
<proteinExistence type="predicted"/>
<evidence type="ECO:0000256" key="9">
    <source>
        <dbReference type="ARBA" id="ARBA00022777"/>
    </source>
</evidence>
<keyword evidence="4" id="KW-1003">Cell membrane</keyword>
<evidence type="ECO:0000256" key="1">
    <source>
        <dbReference type="ARBA" id="ARBA00000085"/>
    </source>
</evidence>
<evidence type="ECO:0000256" key="16">
    <source>
        <dbReference type="SAM" id="Phobius"/>
    </source>
</evidence>
<evidence type="ECO:0000256" key="7">
    <source>
        <dbReference type="ARBA" id="ARBA00022679"/>
    </source>
</evidence>
<dbReference type="Gene3D" id="3.30.450.20">
    <property type="entry name" value="PAS domain"/>
    <property type="match status" value="1"/>
</dbReference>
<comment type="subcellular location">
    <subcellularLocation>
        <location evidence="2">Cell inner membrane</location>
        <topology evidence="2">Multi-pass membrane protein</topology>
    </subcellularLocation>
</comment>
<dbReference type="CDD" id="cd00082">
    <property type="entry name" value="HisKA"/>
    <property type="match status" value="1"/>
</dbReference>
<dbReference type="Pfam" id="PF00072">
    <property type="entry name" value="Response_reg"/>
    <property type="match status" value="1"/>
</dbReference>
<evidence type="ECO:0000256" key="11">
    <source>
        <dbReference type="ARBA" id="ARBA00022989"/>
    </source>
</evidence>
<evidence type="ECO:0000256" key="14">
    <source>
        <dbReference type="PROSITE-ProRule" id="PRU00110"/>
    </source>
</evidence>
<keyword evidence="6 15" id="KW-0597">Phosphoprotein</keyword>
<keyword evidence="10" id="KW-0547">Nucleotide-binding</keyword>
<evidence type="ECO:0000256" key="12">
    <source>
        <dbReference type="ARBA" id="ARBA00023012"/>
    </source>
</evidence>
<sequence>MPWNIWRVLLFLVFGLLTDMNSFAKDGETQDLPYVQAQKVQVLDRPSVIHAPVGLSLDEQQWLATKGSLKIGIAEPFIIPYEVFFGEGQYEGISADVLWVLGKVTGKDVEVYKFPSLQAASEAMKKGDIDGIINVREGDVGSDGIWYSQAYINPQIALVRANGDLGEKQSRTEIDYVYDAWNRRAVDNTTISPKISGRAVEMKASPLEAISEVVFGKAHVAVTDNISAQFLISQAYSNDVYVSSLSDYPYGGIRFALSVDSSEFQAIINKVSEEVVANQAESILGRWDGGGVMARNNLELTPGQQTWINDNPLVKVGVNYDFPPYSYYNREGKYSGVTQDILNLLSVMTGLNFQTVPFTTVRAAQLALDSGEVDILADFSPNKERRRTLLFSHPYLLSPYAVVGHKNDNELITQKLLSESMLAVLKDSAMLPGFMEKYTNAKLLYKNDVRSSFQAVENGNARYAIQPLLVSRYFIERMKGTHLEVKDILGGDVYKASFSATSSNAQLQEIVEKALSSIEPNELSVIENRWRTNPVLKTSGWQDYRTAVIISIFIFSVVIALSFAWNFLLRRQVNRRKQAEAGLKDQIEFMEAMIEGTPHPIYIRDDKGGMVRHNSSYQEFVKGNVQEILYKDDISIYSLDDMSSKEIYDDYWHAIKYDKKIIKDRKIVLDGEELTVYHWVIPYKSHSGQVCGVIGGWVDVSDREKLVRDLKEAKQSAERANSYKSTFLATISHEIRTPLSAMIGMLELAVKQSHERQIDTQLITTAYDSSKDLLSLIGDVLDISKIEAGYFELHPDRYNPVDICKSVINTFAPLAEKKGLVLSLNAPGDIHQEVYVDGQRLRQIISNLVSNAIKFTESGQVGVSLTLTPRTDKYLDARIIVHDTGCGIAPEDIERLFAPFTQLKPTVQGTGLGLVICRQLAQMMGGSVEIESQLGKGTTTAVSLVLPPLSPSTHIFSSIDMEEETLSKMRVMVVDDHEPNRMLISRQLEMLGQQACEVSDGESAFGLWKKDRFDLVLTDCNMPGISGYDLAKAIRKEEGVGTHDFSTYIYAITANATADENNRCVDAGMDGCVFKPLSLEDLRSLLLSVQARKKVNCRLKDIGDDVDICRMCKSIGVDPDTARELLSELYRANAKDMEALSLAIRDSDEVAQLELVHRMKGAIRMVGGGRIVAMCERIERLFDSHESRSKRNSLIQELVEMLNEFQASIYPHASK</sequence>
<dbReference type="SUPFAM" id="SSF47384">
    <property type="entry name" value="Homodimeric domain of signal transducing histidine kinase"/>
    <property type="match status" value="1"/>
</dbReference>
<dbReference type="GO" id="GO:0000155">
    <property type="term" value="F:phosphorelay sensor kinase activity"/>
    <property type="evidence" value="ECO:0007669"/>
    <property type="project" value="InterPro"/>
</dbReference>
<dbReference type="KEGG" id="hbh:E4T21_01690"/>
<dbReference type="InterPro" id="IPR008207">
    <property type="entry name" value="Sig_transdc_His_kin_Hpt_dom"/>
</dbReference>
<dbReference type="SUPFAM" id="SSF47226">
    <property type="entry name" value="Histidine-containing phosphotransfer domain, HPT domain"/>
    <property type="match status" value="1"/>
</dbReference>
<comment type="catalytic activity">
    <reaction evidence="1">
        <text>ATP + protein L-histidine = ADP + protein N-phospho-L-histidine.</text>
        <dbReference type="EC" id="2.7.13.3"/>
    </reaction>
</comment>
<dbReference type="InterPro" id="IPR003661">
    <property type="entry name" value="HisK_dim/P_dom"/>
</dbReference>
<dbReference type="CDD" id="cd16922">
    <property type="entry name" value="HATPase_EvgS-ArcB-TorS-like"/>
    <property type="match status" value="1"/>
</dbReference>
<keyword evidence="8 16" id="KW-0812">Transmembrane</keyword>
<dbReference type="RefSeq" id="WP_187775082.1">
    <property type="nucleotide sequence ID" value="NZ_CP038437.2"/>
</dbReference>
<dbReference type="SMART" id="SM00388">
    <property type="entry name" value="HisKA"/>
    <property type="match status" value="1"/>
</dbReference>
<evidence type="ECO:0000259" key="20">
    <source>
        <dbReference type="PROSITE" id="PS50894"/>
    </source>
</evidence>
<evidence type="ECO:0000256" key="15">
    <source>
        <dbReference type="PROSITE-ProRule" id="PRU00169"/>
    </source>
</evidence>
<evidence type="ECO:0000313" key="21">
    <source>
        <dbReference type="EMBL" id="QEM80409.2"/>
    </source>
</evidence>
<dbReference type="SUPFAM" id="SSF53850">
    <property type="entry name" value="Periplasmic binding protein-like II"/>
    <property type="match status" value="2"/>
</dbReference>
<dbReference type="AlphaFoldDB" id="A0A856QKI5"/>
<evidence type="ECO:0000313" key="22">
    <source>
        <dbReference type="Proteomes" id="UP000324285"/>
    </source>
</evidence>
<dbReference type="Pfam" id="PF00512">
    <property type="entry name" value="HisKA"/>
    <property type="match status" value="1"/>
</dbReference>
<evidence type="ECO:0000256" key="10">
    <source>
        <dbReference type="ARBA" id="ARBA00022840"/>
    </source>
</evidence>
<dbReference type="Gene3D" id="1.10.287.130">
    <property type="match status" value="1"/>
</dbReference>
<dbReference type="Gene3D" id="3.40.190.10">
    <property type="entry name" value="Periplasmic binding protein-like II"/>
    <property type="match status" value="4"/>
</dbReference>
<dbReference type="SUPFAM" id="SSF55874">
    <property type="entry name" value="ATPase domain of HSP90 chaperone/DNA topoisomerase II/histidine kinase"/>
    <property type="match status" value="1"/>
</dbReference>
<keyword evidence="10" id="KW-0067">ATP-binding</keyword>
<dbReference type="CDD" id="cd00088">
    <property type="entry name" value="HPT"/>
    <property type="match status" value="1"/>
</dbReference>
<dbReference type="InterPro" id="IPR005467">
    <property type="entry name" value="His_kinase_dom"/>
</dbReference>
<feature type="domain" description="PAC" evidence="19">
    <location>
        <begin position="655"/>
        <end position="712"/>
    </location>
</feature>
<dbReference type="InterPro" id="IPR004358">
    <property type="entry name" value="Sig_transdc_His_kin-like_C"/>
</dbReference>
<dbReference type="InterPro" id="IPR035965">
    <property type="entry name" value="PAS-like_dom_sf"/>
</dbReference>
<dbReference type="InterPro" id="IPR036097">
    <property type="entry name" value="HisK_dim/P_sf"/>
</dbReference>
<protein>
    <recommendedName>
        <fullName evidence="3">histidine kinase</fullName>
        <ecNumber evidence="3">2.7.13.3</ecNumber>
    </recommendedName>
</protein>
<keyword evidence="11 16" id="KW-1133">Transmembrane helix</keyword>
<evidence type="ECO:0000259" key="19">
    <source>
        <dbReference type="PROSITE" id="PS50113"/>
    </source>
</evidence>
<keyword evidence="13 16" id="KW-0472">Membrane</keyword>
<evidence type="ECO:0000256" key="4">
    <source>
        <dbReference type="ARBA" id="ARBA00022475"/>
    </source>
</evidence>
<dbReference type="PROSITE" id="PS50113">
    <property type="entry name" value="PAC"/>
    <property type="match status" value="1"/>
</dbReference>
<organism evidence="21 22">
    <name type="scientific">Halomonas binhaiensis</name>
    <dbReference type="NCBI Taxonomy" id="2562282"/>
    <lineage>
        <taxon>Bacteria</taxon>
        <taxon>Pseudomonadati</taxon>
        <taxon>Pseudomonadota</taxon>
        <taxon>Gammaproteobacteria</taxon>
        <taxon>Oceanospirillales</taxon>
        <taxon>Halomonadaceae</taxon>
        <taxon>Halomonas</taxon>
    </lineage>
</organism>
<dbReference type="PANTHER" id="PTHR43047">
    <property type="entry name" value="TWO-COMPONENT HISTIDINE PROTEIN KINASE"/>
    <property type="match status" value="1"/>
</dbReference>
<dbReference type="SMART" id="SM00448">
    <property type="entry name" value="REC"/>
    <property type="match status" value="1"/>
</dbReference>
<dbReference type="GO" id="GO:0005886">
    <property type="term" value="C:plasma membrane"/>
    <property type="evidence" value="ECO:0007669"/>
    <property type="project" value="UniProtKB-SubCell"/>
</dbReference>
<feature type="domain" description="HPt" evidence="20">
    <location>
        <begin position="1118"/>
        <end position="1215"/>
    </location>
</feature>
<feature type="modified residue" description="4-aspartylphosphate" evidence="15">
    <location>
        <position position="1019"/>
    </location>
</feature>
<dbReference type="Gene3D" id="3.40.50.2300">
    <property type="match status" value="1"/>
</dbReference>
<dbReference type="InterPro" id="IPR036890">
    <property type="entry name" value="HATPase_C_sf"/>
</dbReference>
<dbReference type="FunFam" id="3.30.565.10:FF:000010">
    <property type="entry name" value="Sensor histidine kinase RcsC"/>
    <property type="match status" value="1"/>
</dbReference>